<dbReference type="RefSeq" id="WP_106521890.1">
    <property type="nucleotide sequence ID" value="NZ_PYGD01000001.1"/>
</dbReference>
<dbReference type="InterPro" id="IPR000157">
    <property type="entry name" value="TIR_dom"/>
</dbReference>
<dbReference type="Pfam" id="PF13676">
    <property type="entry name" value="TIR_2"/>
    <property type="match status" value="1"/>
</dbReference>
<protein>
    <submittedName>
        <fullName evidence="2">TIR domain-containing protein</fullName>
    </submittedName>
</protein>
<gene>
    <name evidence="2" type="ORF">B0I18_1011392</name>
</gene>
<evidence type="ECO:0000259" key="1">
    <source>
        <dbReference type="Pfam" id="PF13676"/>
    </source>
</evidence>
<dbReference type="GO" id="GO:0007165">
    <property type="term" value="P:signal transduction"/>
    <property type="evidence" value="ECO:0007669"/>
    <property type="project" value="InterPro"/>
</dbReference>
<dbReference type="AlphaFoldDB" id="A0A2P8DDD7"/>
<name>A0A2P8DDD7_9BACT</name>
<reference evidence="2 3" key="1">
    <citation type="submission" date="2018-03" db="EMBL/GenBank/DDBJ databases">
        <title>Genomic Encyclopedia of Type Strains, Phase III (KMG-III): the genomes of soil and plant-associated and newly described type strains.</title>
        <authorList>
            <person name="Whitman W."/>
        </authorList>
    </citation>
    <scope>NUCLEOTIDE SEQUENCE [LARGE SCALE GENOMIC DNA]</scope>
    <source>
        <strain evidence="2 3">CGMCC 1.12700</strain>
    </source>
</reference>
<accession>A0A2P8DDD7</accession>
<evidence type="ECO:0000313" key="3">
    <source>
        <dbReference type="Proteomes" id="UP000240572"/>
    </source>
</evidence>
<dbReference type="EMBL" id="PYGD01000001">
    <property type="protein sequence ID" value="PSK95226.1"/>
    <property type="molecule type" value="Genomic_DNA"/>
</dbReference>
<dbReference type="InterPro" id="IPR035897">
    <property type="entry name" value="Toll_tir_struct_dom_sf"/>
</dbReference>
<feature type="domain" description="TIR" evidence="1">
    <location>
        <begin position="5"/>
        <end position="115"/>
    </location>
</feature>
<proteinExistence type="predicted"/>
<keyword evidence="3" id="KW-1185">Reference proteome</keyword>
<dbReference type="SUPFAM" id="SSF52200">
    <property type="entry name" value="Toll/Interleukin receptor TIR domain"/>
    <property type="match status" value="1"/>
</dbReference>
<dbReference type="Gene3D" id="3.40.50.10140">
    <property type="entry name" value="Toll/interleukin-1 receptor homology (TIR) domain"/>
    <property type="match status" value="1"/>
</dbReference>
<sequence length="290" mass="32331">MLNDVFISYTQPDRHVACYMHDMLQHNGWVSWMALSSSHGISTGIPFESQVVEAIRNSRVFVLIYSDYCNRSADVIQEIRHRNKLHPTIIIRLDDSEYRADLSYHLRGIQHIQTDPDNLAPAADALSRDVQKVIKGANPEGIGSADSTDKILFKEGLAALRVKNYALAVEKFRRHKTIASSGADTLFYLSLATIGGRKIRKMDGLQVHALEDILSPAVPDKKGAGHASILLAIIKQDYYQGNGFRIPAPGIGELLAGAVLPPDKRDDLLCHLNEPQSQVWRELLHKQKHG</sequence>
<organism evidence="2 3">
    <name type="scientific">Taibaiella chishuiensis</name>
    <dbReference type="NCBI Taxonomy" id="1434707"/>
    <lineage>
        <taxon>Bacteria</taxon>
        <taxon>Pseudomonadati</taxon>
        <taxon>Bacteroidota</taxon>
        <taxon>Chitinophagia</taxon>
        <taxon>Chitinophagales</taxon>
        <taxon>Chitinophagaceae</taxon>
        <taxon>Taibaiella</taxon>
    </lineage>
</organism>
<dbReference type="Proteomes" id="UP000240572">
    <property type="component" value="Unassembled WGS sequence"/>
</dbReference>
<comment type="caution">
    <text evidence="2">The sequence shown here is derived from an EMBL/GenBank/DDBJ whole genome shotgun (WGS) entry which is preliminary data.</text>
</comment>
<dbReference type="OrthoDB" id="1048011at2"/>
<evidence type="ECO:0000313" key="2">
    <source>
        <dbReference type="EMBL" id="PSK95226.1"/>
    </source>
</evidence>